<proteinExistence type="predicted"/>
<evidence type="ECO:0000256" key="1">
    <source>
        <dbReference type="SAM" id="MobiDB-lite"/>
    </source>
</evidence>
<gene>
    <name evidence="3" type="ORF">A6R68_01507</name>
</gene>
<evidence type="ECO:0000313" key="3">
    <source>
        <dbReference type="EMBL" id="OBS69952.1"/>
    </source>
</evidence>
<dbReference type="PANTHER" id="PTHR23355:SF9">
    <property type="entry name" value="DIS3-LIKE EXONUCLEASE 2"/>
    <property type="match status" value="1"/>
</dbReference>
<dbReference type="GO" id="GO:0006402">
    <property type="term" value="P:mRNA catabolic process"/>
    <property type="evidence" value="ECO:0007669"/>
    <property type="project" value="TreeGrafter"/>
</dbReference>
<dbReference type="GO" id="GO:0010587">
    <property type="term" value="P:miRNA catabolic process"/>
    <property type="evidence" value="ECO:0007669"/>
    <property type="project" value="TreeGrafter"/>
</dbReference>
<feature type="domain" description="RNB" evidence="2">
    <location>
        <begin position="33"/>
        <end position="291"/>
    </location>
</feature>
<feature type="compositionally biased region" description="Low complexity" evidence="1">
    <location>
        <begin position="1"/>
        <end position="10"/>
    </location>
</feature>
<dbReference type="InterPro" id="IPR001900">
    <property type="entry name" value="RNase_II/R"/>
</dbReference>
<organism evidence="3 4">
    <name type="scientific">Neotoma lepida</name>
    <name type="common">Desert woodrat</name>
    <dbReference type="NCBI Taxonomy" id="56216"/>
    <lineage>
        <taxon>Eukaryota</taxon>
        <taxon>Metazoa</taxon>
        <taxon>Chordata</taxon>
        <taxon>Craniata</taxon>
        <taxon>Vertebrata</taxon>
        <taxon>Euteleostomi</taxon>
        <taxon>Mammalia</taxon>
        <taxon>Eutheria</taxon>
        <taxon>Euarchontoglires</taxon>
        <taxon>Glires</taxon>
        <taxon>Rodentia</taxon>
        <taxon>Myomorpha</taxon>
        <taxon>Muroidea</taxon>
        <taxon>Cricetidae</taxon>
        <taxon>Neotominae</taxon>
        <taxon>Neotoma</taxon>
    </lineage>
</organism>
<evidence type="ECO:0000259" key="2">
    <source>
        <dbReference type="SMART" id="SM00955"/>
    </source>
</evidence>
<dbReference type="STRING" id="56216.A0A1A6GX79"/>
<dbReference type="GO" id="GO:0000175">
    <property type="term" value="F:3'-5'-RNA exonuclease activity"/>
    <property type="evidence" value="ECO:0007669"/>
    <property type="project" value="TreeGrafter"/>
</dbReference>
<dbReference type="SMART" id="SM00955">
    <property type="entry name" value="RNB"/>
    <property type="match status" value="1"/>
</dbReference>
<feature type="region of interest" description="Disordered" evidence="1">
    <location>
        <begin position="1"/>
        <end position="21"/>
    </location>
</feature>
<reference evidence="3 4" key="1">
    <citation type="submission" date="2016-06" db="EMBL/GenBank/DDBJ databases">
        <title>The Draft Genome Sequence and Annotation of the Desert Woodrat Neotoma lepida.</title>
        <authorList>
            <person name="Campbell M."/>
            <person name="Oakeson K.F."/>
            <person name="Yandell M."/>
            <person name="Halpert J.R."/>
            <person name="Dearing D."/>
        </authorList>
    </citation>
    <scope>NUCLEOTIDE SEQUENCE [LARGE SCALE GENOMIC DNA]</scope>
    <source>
        <strain evidence="3">417</strain>
        <tissue evidence="3">Liver</tissue>
    </source>
</reference>
<protein>
    <recommendedName>
        <fullName evidence="2">RNB domain-containing protein</fullName>
    </recommendedName>
</protein>
<feature type="non-terminal residue" evidence="3">
    <location>
        <position position="292"/>
    </location>
</feature>
<dbReference type="Proteomes" id="UP000092124">
    <property type="component" value="Unassembled WGS sequence"/>
</dbReference>
<dbReference type="GO" id="GO:0003723">
    <property type="term" value="F:RNA binding"/>
    <property type="evidence" value="ECO:0007669"/>
    <property type="project" value="InterPro"/>
</dbReference>
<dbReference type="InterPro" id="IPR050180">
    <property type="entry name" value="RNR_Ribonuclease"/>
</dbReference>
<dbReference type="InterPro" id="IPR012340">
    <property type="entry name" value="NA-bd_OB-fold"/>
</dbReference>
<dbReference type="PANTHER" id="PTHR23355">
    <property type="entry name" value="RIBONUCLEASE"/>
    <property type="match status" value="1"/>
</dbReference>
<comment type="caution">
    <text evidence="3">The sequence shown here is derived from an EMBL/GenBank/DDBJ whole genome shotgun (WGS) entry which is preliminary data.</text>
</comment>
<dbReference type="EMBL" id="LZPO01066565">
    <property type="protein sequence ID" value="OBS69952.1"/>
    <property type="molecule type" value="Genomic_DNA"/>
</dbReference>
<keyword evidence="4" id="KW-1185">Reference proteome</keyword>
<dbReference type="SUPFAM" id="SSF50249">
    <property type="entry name" value="Nucleic acid-binding proteins"/>
    <property type="match status" value="1"/>
</dbReference>
<name>A0A1A6GX79_NEOLE</name>
<dbReference type="Pfam" id="PF00773">
    <property type="entry name" value="RNB"/>
    <property type="match status" value="1"/>
</dbReference>
<dbReference type="GO" id="GO:0000932">
    <property type="term" value="C:P-body"/>
    <property type="evidence" value="ECO:0007669"/>
    <property type="project" value="TreeGrafter"/>
</dbReference>
<dbReference type="AlphaFoldDB" id="A0A1A6GX79"/>
<accession>A0A1A6GX79</accession>
<dbReference type="OrthoDB" id="372421at2759"/>
<sequence length="292" mass="32149">MMPVPHMGGPPMMPSSSLDDAHGTCSWNKATHGKDCIFTIDPSTARDLDDALSCRPLTDDRSLSNSALGRSLVMLGLPPLGLQLFPINKINGTIQSVRTEILQCALKNVGNTGHGVKRVIPNIACTFEVGVHIADVVPMLPRLLCEELCSLNPMTDKLTFSVIWKLTPEGKILEEWFGRTVIRSCTKLSYDHAQSMIENPTEKIPEEELPPISPEHSSEEVHQAVLNLHSIAKQLRQQRFVDGALRLDQDPQGQGSPPLTSCGPLNLKLAFTLDHETGMPQGCHIYEYRDSN</sequence>
<evidence type="ECO:0000313" key="4">
    <source>
        <dbReference type="Proteomes" id="UP000092124"/>
    </source>
</evidence>